<dbReference type="RefSeq" id="WP_283443527.1">
    <property type="nucleotide sequence ID" value="NZ_FXUL01000014.1"/>
</dbReference>
<accession>A0ABY1QEH2</accession>
<keyword evidence="4" id="KW-1134">Transmembrane beta strand</keyword>
<keyword evidence="10" id="KW-0998">Cell outer membrane</keyword>
<keyword evidence="8" id="KW-0626">Porin</keyword>
<feature type="domain" description="Porin" evidence="12">
    <location>
        <begin position="7"/>
        <end position="328"/>
    </location>
</feature>
<dbReference type="Proteomes" id="UP001158049">
    <property type="component" value="Unassembled WGS sequence"/>
</dbReference>
<dbReference type="InterPro" id="IPR033900">
    <property type="entry name" value="Gram_neg_porin_domain"/>
</dbReference>
<feature type="signal peptide" evidence="11">
    <location>
        <begin position="1"/>
        <end position="20"/>
    </location>
</feature>
<evidence type="ECO:0000256" key="7">
    <source>
        <dbReference type="ARBA" id="ARBA00023065"/>
    </source>
</evidence>
<dbReference type="Pfam" id="PF13609">
    <property type="entry name" value="Porin_4"/>
    <property type="match status" value="1"/>
</dbReference>
<keyword evidence="6 11" id="KW-0732">Signal</keyword>
<dbReference type="Gene3D" id="2.40.160.10">
    <property type="entry name" value="Porin"/>
    <property type="match status" value="1"/>
</dbReference>
<evidence type="ECO:0000256" key="5">
    <source>
        <dbReference type="ARBA" id="ARBA00022692"/>
    </source>
</evidence>
<proteinExistence type="predicted"/>
<name>A0ABY1QEH2_9BURK</name>
<keyword evidence="5" id="KW-0812">Transmembrane</keyword>
<evidence type="ECO:0000313" key="14">
    <source>
        <dbReference type="Proteomes" id="UP001158049"/>
    </source>
</evidence>
<sequence length="364" mass="37540">MKKSLAAMAVLGAAASMAQAQTSVSIYGSFDAGVRTQDHVNSNGNSRTTMSSNGTYNSNRLGFKGTEELGGGLNAHFTLESAFNSGTGADDAARHFGRSAFVGLGGQWGSLDLGRQYTVAYRTVGTYDPFNFKYTGIVPTAQASISAGVRTDNNIQYTGTFGPVTARAEYALSERVGGGSGGSHAGIGATFASGPVALGAAYTARKPDVRTATQVSANAPANFQDNRSWTLGGAYTFGPARLAAGYARESQDLSAGGDARQQNAWFGGSYNINPALVMSAAYYHTKVDAGIAGATTDGKRGLFIVGATYALSKRTNLYADVDYARFKDGLAGTGSSPSSGQLPLASPAGQDRMVGVSLGVNHVF</sequence>
<dbReference type="SUPFAM" id="SSF56935">
    <property type="entry name" value="Porins"/>
    <property type="match status" value="1"/>
</dbReference>
<feature type="chain" id="PRO_5047468219" evidence="11">
    <location>
        <begin position="21"/>
        <end position="364"/>
    </location>
</feature>
<evidence type="ECO:0000256" key="6">
    <source>
        <dbReference type="ARBA" id="ARBA00022729"/>
    </source>
</evidence>
<dbReference type="InterPro" id="IPR023614">
    <property type="entry name" value="Porin_dom_sf"/>
</dbReference>
<evidence type="ECO:0000256" key="3">
    <source>
        <dbReference type="ARBA" id="ARBA00022448"/>
    </source>
</evidence>
<organism evidence="13 14">
    <name type="scientific">Noviherbaspirillum suwonense</name>
    <dbReference type="NCBI Taxonomy" id="1224511"/>
    <lineage>
        <taxon>Bacteria</taxon>
        <taxon>Pseudomonadati</taxon>
        <taxon>Pseudomonadota</taxon>
        <taxon>Betaproteobacteria</taxon>
        <taxon>Burkholderiales</taxon>
        <taxon>Oxalobacteraceae</taxon>
        <taxon>Noviherbaspirillum</taxon>
    </lineage>
</organism>
<evidence type="ECO:0000256" key="2">
    <source>
        <dbReference type="ARBA" id="ARBA00011233"/>
    </source>
</evidence>
<evidence type="ECO:0000256" key="9">
    <source>
        <dbReference type="ARBA" id="ARBA00023136"/>
    </source>
</evidence>
<keyword evidence="3" id="KW-0813">Transport</keyword>
<evidence type="ECO:0000256" key="8">
    <source>
        <dbReference type="ARBA" id="ARBA00023114"/>
    </source>
</evidence>
<comment type="subcellular location">
    <subcellularLocation>
        <location evidence="1">Cell outer membrane</location>
        <topology evidence="1">Multi-pass membrane protein</topology>
    </subcellularLocation>
</comment>
<keyword evidence="14" id="KW-1185">Reference proteome</keyword>
<evidence type="ECO:0000256" key="10">
    <source>
        <dbReference type="ARBA" id="ARBA00023237"/>
    </source>
</evidence>
<keyword evidence="9" id="KW-0472">Membrane</keyword>
<reference evidence="13 14" key="1">
    <citation type="submission" date="2017-05" db="EMBL/GenBank/DDBJ databases">
        <authorList>
            <person name="Varghese N."/>
            <person name="Submissions S."/>
        </authorList>
    </citation>
    <scope>NUCLEOTIDE SEQUENCE [LARGE SCALE GENOMIC DNA]</scope>
    <source>
        <strain evidence="13 14">DSM 26001</strain>
    </source>
</reference>
<dbReference type="PANTHER" id="PTHR34501">
    <property type="entry name" value="PROTEIN YDDL-RELATED"/>
    <property type="match status" value="1"/>
</dbReference>
<dbReference type="EMBL" id="FXUL01000014">
    <property type="protein sequence ID" value="SMP68729.1"/>
    <property type="molecule type" value="Genomic_DNA"/>
</dbReference>
<dbReference type="PRINTS" id="PR00182">
    <property type="entry name" value="ECOLNEIPORIN"/>
</dbReference>
<keyword evidence="7" id="KW-0406">Ion transport</keyword>
<evidence type="ECO:0000259" key="12">
    <source>
        <dbReference type="Pfam" id="PF13609"/>
    </source>
</evidence>
<comment type="caution">
    <text evidence="13">The sequence shown here is derived from an EMBL/GenBank/DDBJ whole genome shotgun (WGS) entry which is preliminary data.</text>
</comment>
<evidence type="ECO:0000256" key="1">
    <source>
        <dbReference type="ARBA" id="ARBA00004571"/>
    </source>
</evidence>
<protein>
    <submittedName>
        <fullName evidence="13">Outer membrane protein (Porin)</fullName>
    </submittedName>
</protein>
<gene>
    <name evidence="13" type="ORF">SAMN06295970_11456</name>
</gene>
<dbReference type="InterPro" id="IPR050298">
    <property type="entry name" value="Gram-neg_bact_OMP"/>
</dbReference>
<comment type="subunit">
    <text evidence="2">Homotrimer.</text>
</comment>
<dbReference type="CDD" id="cd00342">
    <property type="entry name" value="gram_neg_porins"/>
    <property type="match status" value="1"/>
</dbReference>
<dbReference type="InterPro" id="IPR001702">
    <property type="entry name" value="Porin_Gram-ve"/>
</dbReference>
<evidence type="ECO:0000256" key="4">
    <source>
        <dbReference type="ARBA" id="ARBA00022452"/>
    </source>
</evidence>
<evidence type="ECO:0000313" key="13">
    <source>
        <dbReference type="EMBL" id="SMP68729.1"/>
    </source>
</evidence>
<dbReference type="PANTHER" id="PTHR34501:SF9">
    <property type="entry name" value="MAJOR OUTER MEMBRANE PROTEIN P.IA"/>
    <property type="match status" value="1"/>
</dbReference>
<evidence type="ECO:0000256" key="11">
    <source>
        <dbReference type="SAM" id="SignalP"/>
    </source>
</evidence>